<dbReference type="GO" id="GO:0099041">
    <property type="term" value="P:vesicle tethering to Golgi"/>
    <property type="evidence" value="ECO:0007669"/>
    <property type="project" value="InterPro"/>
</dbReference>
<proteinExistence type="predicted"/>
<feature type="compositionally biased region" description="Low complexity" evidence="1">
    <location>
        <begin position="9"/>
        <end position="21"/>
    </location>
</feature>
<gene>
    <name evidence="2" type="ORF">HOLleu_17726</name>
</gene>
<dbReference type="GO" id="GO:0005802">
    <property type="term" value="C:trans-Golgi network"/>
    <property type="evidence" value="ECO:0007669"/>
    <property type="project" value="InterPro"/>
</dbReference>
<name>A0A9Q1H665_HOLLE</name>
<evidence type="ECO:0000313" key="2">
    <source>
        <dbReference type="EMBL" id="KAJ8037017.1"/>
    </source>
</evidence>
<dbReference type="AlphaFoldDB" id="A0A9Q1H665"/>
<dbReference type="InterPro" id="IPR028280">
    <property type="entry name" value="Njmu-R1"/>
</dbReference>
<dbReference type="EMBL" id="JAIZAY010000008">
    <property type="protein sequence ID" value="KAJ8037017.1"/>
    <property type="molecule type" value="Genomic_DNA"/>
</dbReference>
<dbReference type="PANTHER" id="PTHR14416">
    <property type="entry name" value="PROTEIN NJMU-R1"/>
    <property type="match status" value="1"/>
</dbReference>
<dbReference type="Proteomes" id="UP001152320">
    <property type="component" value="Chromosome 8"/>
</dbReference>
<accession>A0A9Q1H665</accession>
<comment type="caution">
    <text evidence="2">The sequence shown here is derived from an EMBL/GenBank/DDBJ whole genome shotgun (WGS) entry which is preliminary data.</text>
</comment>
<protein>
    <submittedName>
        <fullName evidence="2">Protein Njmu-R1</fullName>
    </submittedName>
</protein>
<keyword evidence="3" id="KW-1185">Reference proteome</keyword>
<feature type="region of interest" description="Disordered" evidence="1">
    <location>
        <begin position="1"/>
        <end position="22"/>
    </location>
</feature>
<evidence type="ECO:0000313" key="3">
    <source>
        <dbReference type="Proteomes" id="UP001152320"/>
    </source>
</evidence>
<reference evidence="2" key="1">
    <citation type="submission" date="2021-10" db="EMBL/GenBank/DDBJ databases">
        <title>Tropical sea cucumber genome reveals ecological adaptation and Cuvierian tubules defense mechanism.</title>
        <authorList>
            <person name="Chen T."/>
        </authorList>
    </citation>
    <scope>NUCLEOTIDE SEQUENCE</scope>
    <source>
        <strain evidence="2">Nanhai2018</strain>
        <tissue evidence="2">Muscle</tissue>
    </source>
</reference>
<dbReference type="PANTHER" id="PTHR14416:SF2">
    <property type="entry name" value="PROTEIN NJMU-R1"/>
    <property type="match status" value="1"/>
</dbReference>
<evidence type="ECO:0000256" key="1">
    <source>
        <dbReference type="SAM" id="MobiDB-lite"/>
    </source>
</evidence>
<dbReference type="OrthoDB" id="20238at2759"/>
<dbReference type="Pfam" id="PF15053">
    <property type="entry name" value="Njmu-R1"/>
    <property type="match status" value="1"/>
</dbReference>
<sequence>MASAREPDSGASSSEYSSSSSPLPIHYALYAYHANRPNIDADNSEGDKGATKSVAEFLQREATSNNDFSLSEIVTDLSTEQEQILREFIARKLSRGTVYGGSGNVGQLLLNEEDFSCYFYLLRQTSLDLEAELDGTGGNFYTSQEYVVCFISNPSAGLEIFRPELDAYCEGMSYLLDQKTLNHDRIRSYLAKWFSESAEYVCRCVNRFQKDIAYLITAALMEVHLEIQGANVQTKDDVKRFMKACSLSELLQKTHENNSQNNIEGMLIDLDVTSSTTSSETSSAQGDKPVLKIEGDTHKIENAEKSSLGDDWATAMLKDTSNPAFLRQIIEDFKLKTIQDLNTLKRLVRQAETDHYALYRAFSFLRDCGSGAILLRQIWKDENSVTVKDTQNVLRVLEDFIKDTNGFKRD</sequence>
<organism evidence="2 3">
    <name type="scientific">Holothuria leucospilota</name>
    <name type="common">Black long sea cucumber</name>
    <name type="synonym">Mertensiothuria leucospilota</name>
    <dbReference type="NCBI Taxonomy" id="206669"/>
    <lineage>
        <taxon>Eukaryota</taxon>
        <taxon>Metazoa</taxon>
        <taxon>Echinodermata</taxon>
        <taxon>Eleutherozoa</taxon>
        <taxon>Echinozoa</taxon>
        <taxon>Holothuroidea</taxon>
        <taxon>Aspidochirotacea</taxon>
        <taxon>Aspidochirotida</taxon>
        <taxon>Holothuriidae</taxon>
        <taxon>Holothuria</taxon>
    </lineage>
</organism>